<evidence type="ECO:0007829" key="6">
    <source>
        <dbReference type="PDB" id="8GYM"/>
    </source>
</evidence>
<dbReference type="EMDB" id="EMD-32325"/>
<reference evidence="6 7" key="3">
    <citation type="journal article" date="2023" name="Nat. Commun.">
        <title>Structures of Tetrahymena thermophila respiratory megacomplexes on the tubular mitochondrial cristae.</title>
        <authorList>
            <person name="Han F."/>
            <person name="Hu Y."/>
            <person name="Wu M."/>
            <person name="He Z."/>
            <person name="Tian H."/>
            <person name="Zhou L."/>
        </authorList>
    </citation>
    <scope>STRUCTURE BY ELECTRON MICROSCOPY (2.96 ANGSTROMS)</scope>
</reference>
<dbReference type="STRING" id="312017.I7LY65"/>
<dbReference type="GeneID" id="7827602"/>
<dbReference type="PDB" id="7W5Z">
    <property type="method" value="EM"/>
    <property type="resolution" value="3.02 A"/>
    <property type="chains" value="I/i=1-252"/>
</dbReference>
<evidence type="ECO:0007829" key="5">
    <source>
        <dbReference type="PDB" id="8BQS"/>
    </source>
</evidence>
<dbReference type="Proteomes" id="UP000009168">
    <property type="component" value="Unassembled WGS sequence"/>
</dbReference>
<dbReference type="InParanoid" id="I7LY65"/>
<evidence type="ECO:0007829" key="7">
    <source>
        <dbReference type="PDB" id="8GZU"/>
    </source>
</evidence>
<keyword evidence="2" id="KW-1185">Reference proteome</keyword>
<reference evidence="3" key="2">
    <citation type="journal article" date="2022" name="Science">
        <title>Structures of &lt;i&gt;Tetrahymena&lt;/i&gt;'s respiratory chain reveal the diversity of eukaryotic core metabolism.</title>
        <authorList>
            <person name="Zhou L."/>
            <person name="Maldonado M."/>
            <person name="Padavannil A."/>
            <person name="Guo F."/>
            <person name="Letts J.A."/>
        </authorList>
    </citation>
    <scope>STRUCTURE BY ELECTRON MICROSCOPY (3.02 ANGSTROMS)</scope>
</reference>
<dbReference type="PDB" id="8B6H">
    <property type="method" value="EM"/>
    <property type="resolution" value="2.60 A"/>
    <property type="chains" value="DX/Dx=1-252"/>
</dbReference>
<dbReference type="PDB" id="8GZU">
    <property type="method" value="EM"/>
    <property type="resolution" value="4.18 A"/>
    <property type="chains" value="08/63/I/i=1-252"/>
</dbReference>
<evidence type="ECO:0007829" key="4">
    <source>
        <dbReference type="PDB" id="8B6H"/>
    </source>
</evidence>
<name>I7LY65_TETTS</name>
<dbReference type="EMBL" id="GG662209">
    <property type="protein sequence ID" value="EAS07784.2"/>
    <property type="molecule type" value="Genomic_DNA"/>
</dbReference>
<protein>
    <submittedName>
        <fullName evidence="1">Uncharacterized protein</fullName>
    </submittedName>
</protein>
<keyword evidence="3 4" id="KW-0002">3D-structure</keyword>
<reference evidence="2" key="1">
    <citation type="journal article" date="2006" name="PLoS Biol.">
        <title>Macronuclear genome sequence of the ciliate Tetrahymena thermophila, a model eukaryote.</title>
        <authorList>
            <person name="Eisen J.A."/>
            <person name="Coyne R.S."/>
            <person name="Wu M."/>
            <person name="Wu D."/>
            <person name="Thiagarajan M."/>
            <person name="Wortman J.R."/>
            <person name="Badger J.H."/>
            <person name="Ren Q."/>
            <person name="Amedeo P."/>
            <person name="Jones K.M."/>
            <person name="Tallon L.J."/>
            <person name="Delcher A.L."/>
            <person name="Salzberg S.L."/>
            <person name="Silva J.C."/>
            <person name="Haas B.J."/>
            <person name="Majoros W.H."/>
            <person name="Farzad M."/>
            <person name="Carlton J.M."/>
            <person name="Smith R.K. Jr."/>
            <person name="Garg J."/>
            <person name="Pearlman R.E."/>
            <person name="Karrer K.M."/>
            <person name="Sun L."/>
            <person name="Manning G."/>
            <person name="Elde N.C."/>
            <person name="Turkewitz A.P."/>
            <person name="Asai D.J."/>
            <person name="Wilkes D.E."/>
            <person name="Wang Y."/>
            <person name="Cai H."/>
            <person name="Collins K."/>
            <person name="Stewart B.A."/>
            <person name="Lee S.R."/>
            <person name="Wilamowska K."/>
            <person name="Weinberg Z."/>
            <person name="Ruzzo W.L."/>
            <person name="Wloga D."/>
            <person name="Gaertig J."/>
            <person name="Frankel J."/>
            <person name="Tsao C.-C."/>
            <person name="Gorovsky M.A."/>
            <person name="Keeling P.J."/>
            <person name="Waller R.F."/>
            <person name="Patron N.J."/>
            <person name="Cherry J.M."/>
            <person name="Stover N.A."/>
            <person name="Krieger C.J."/>
            <person name="del Toro C."/>
            <person name="Ryder H.F."/>
            <person name="Williamson S.C."/>
            <person name="Barbeau R.A."/>
            <person name="Hamilton E.P."/>
            <person name="Orias E."/>
        </authorList>
    </citation>
    <scope>NUCLEOTIDE SEQUENCE [LARGE SCALE GENOMIC DNA]</scope>
    <source>
        <strain evidence="2">SB210</strain>
    </source>
</reference>
<dbReference type="EMDB" id="EMD-16184"/>
<evidence type="ECO:0000313" key="1">
    <source>
        <dbReference type="EMBL" id="EAS07784.2"/>
    </source>
</evidence>
<dbReference type="AlphaFoldDB" id="I7LY65"/>
<dbReference type="PDB" id="8GYM">
    <property type="method" value="EM"/>
    <property type="resolution" value="2.96 A"/>
    <property type="chains" value="I/i=1-252"/>
</dbReference>
<evidence type="ECO:0007829" key="3">
    <source>
        <dbReference type="PDB" id="7W5Z"/>
    </source>
</evidence>
<dbReference type="EMDB" id="EMD-34373"/>
<organism evidence="1 2">
    <name type="scientific">Tetrahymena thermophila (strain SB210)</name>
    <dbReference type="NCBI Taxonomy" id="312017"/>
    <lineage>
        <taxon>Eukaryota</taxon>
        <taxon>Sar</taxon>
        <taxon>Alveolata</taxon>
        <taxon>Ciliophora</taxon>
        <taxon>Intramacronucleata</taxon>
        <taxon>Oligohymenophorea</taxon>
        <taxon>Hymenostomatida</taxon>
        <taxon>Tetrahymenina</taxon>
        <taxon>Tetrahymenidae</taxon>
        <taxon>Tetrahymena</taxon>
    </lineage>
</organism>
<reference evidence="4 5" key="4">
    <citation type="journal article" date="2023" name="Nature">
        <title>Structural basis of mitochondrial membrane bending by the I-II-III&lt;sub&gt;2&lt;/sub&gt;-IV&lt;sub&gt;2&lt;/sub&gt; supercomplex.</title>
        <authorList>
            <person name="Muhleip A."/>
            <person name="Flygaard R.K."/>
            <person name="Baradaran R."/>
            <person name="Haapanen O."/>
            <person name="Gruhl T."/>
            <person name="Tobiasson V."/>
            <person name="Marechal A."/>
            <person name="Sharma V."/>
            <person name="Amunts A."/>
        </authorList>
    </citation>
    <scope>STRUCTURE BY ELECTRON MICROSCOPY (2.60 ANGSTROMS)</scope>
</reference>
<proteinExistence type="evidence at protein level"/>
<accession>I7LY65</accession>
<dbReference type="EMDB" id="EMD-34403"/>
<dbReference type="OrthoDB" id="282249at2759"/>
<dbReference type="KEGG" id="tet:TTHERM_00525160"/>
<gene>
    <name evidence="1" type="ORF">TTHERM_00525160</name>
</gene>
<evidence type="ECO:0000313" key="2">
    <source>
        <dbReference type="Proteomes" id="UP000009168"/>
    </source>
</evidence>
<dbReference type="PDB" id="8BQS">
    <property type="method" value="EM"/>
    <property type="resolution" value="2.90 A"/>
    <property type="chains" value="DX/Dx=1-252"/>
</dbReference>
<sequence>MVYHLFERICNPDNFKLSGEAARVRTLIAAGFSKEEAEQVAWLQNHQVNGKILGLFTGGFALYCCNNYFHYFERYFPRLRYQPFTKFLAQAATVYFFFKIGDYYFTSRRYGSNDARMNGLMYSNTYYSTNKEALIQNFEPLNRKFTEEEVEQFLRNEGRSQEEKRNWIYNPHIHGSTEGEWKADIHEKFDSGKAPWEREHVKAKILETNKAKIDAGEEIQLKPFKTLNHLDKTGLLHRLHPFIWTNNWTLLG</sequence>
<dbReference type="RefSeq" id="XP_001028026.2">
    <property type="nucleotide sequence ID" value="XM_001028026.3"/>
</dbReference>